<evidence type="ECO:0000256" key="2">
    <source>
        <dbReference type="ARBA" id="ARBA00012162"/>
    </source>
</evidence>
<dbReference type="InterPro" id="IPR006366">
    <property type="entry name" value="CobA/CysG_C"/>
</dbReference>
<dbReference type="CDD" id="cd11642">
    <property type="entry name" value="SUMT"/>
    <property type="match status" value="1"/>
</dbReference>
<keyword evidence="3" id="KW-0169">Cobalamin biosynthesis</keyword>
<evidence type="ECO:0000313" key="14">
    <source>
        <dbReference type="Proteomes" id="UP000663722"/>
    </source>
</evidence>
<dbReference type="PANTHER" id="PTHR45790">
    <property type="entry name" value="SIROHEME SYNTHASE-RELATED"/>
    <property type="match status" value="1"/>
</dbReference>
<accession>A0A975GT38</accession>
<dbReference type="Pfam" id="PF00590">
    <property type="entry name" value="TP_methylase"/>
    <property type="match status" value="1"/>
</dbReference>
<dbReference type="Pfam" id="PF02602">
    <property type="entry name" value="HEM4"/>
    <property type="match status" value="1"/>
</dbReference>
<feature type="domain" description="Tetrapyrrole biosynthesis uroporphyrinogen III synthase" evidence="12">
    <location>
        <begin position="270"/>
        <end position="501"/>
    </location>
</feature>
<comment type="pathway">
    <text evidence="9">Cofactor biosynthesis; adenosylcobalamin biosynthesis; precorrin-2 from uroporphyrinogen III: step 1/1.</text>
</comment>
<evidence type="ECO:0000259" key="12">
    <source>
        <dbReference type="Pfam" id="PF02602"/>
    </source>
</evidence>
<dbReference type="AlphaFoldDB" id="A0A975GT38"/>
<dbReference type="Gene3D" id="3.30.950.10">
    <property type="entry name" value="Methyltransferase, Cobalt-precorrin-4 Transmethylase, Domain 2"/>
    <property type="match status" value="1"/>
</dbReference>
<name>A0A975GT38_9BACT</name>
<dbReference type="InterPro" id="IPR050161">
    <property type="entry name" value="Siro_Cobalamin_biosynth"/>
</dbReference>
<dbReference type="InterPro" id="IPR036108">
    <property type="entry name" value="4pyrrol_syn_uPrphyn_synt_sf"/>
</dbReference>
<dbReference type="KEGG" id="dmm:dnm_087680"/>
<dbReference type="CDD" id="cd06578">
    <property type="entry name" value="HemD"/>
    <property type="match status" value="1"/>
</dbReference>
<dbReference type="InterPro" id="IPR000878">
    <property type="entry name" value="4pyrrol_Mease"/>
</dbReference>
<evidence type="ECO:0000313" key="13">
    <source>
        <dbReference type="EMBL" id="QTA92681.1"/>
    </source>
</evidence>
<evidence type="ECO:0000256" key="6">
    <source>
        <dbReference type="ARBA" id="ARBA00022691"/>
    </source>
</evidence>
<dbReference type="PROSITE" id="PS00839">
    <property type="entry name" value="SUMT_1"/>
    <property type="match status" value="1"/>
</dbReference>
<dbReference type="Gene3D" id="3.40.1010.10">
    <property type="entry name" value="Cobalt-precorrin-4 Transmethylase, Domain 1"/>
    <property type="match status" value="1"/>
</dbReference>
<sequence>MKMTNGKVYLVGAGPGDPGLITVKGLECIRCADTIIYDYLAAPALLKYAPENAELIYVGKKGGDHTLSQDGINALIAEKAKSGLVVTRLKGGDPFIFGRGGEEAEILLDEGVPFEVVPGVTSAIAAPAYAGIPLTHRDFTSTLAFVTGHEDPTKAETSIDWASLAKGIGTLVFLMGVKNLPNITRNLLEHGMNADTPVALVRWGTTPGQMTVTGTLETIVEEVKAAGLKAPAIIVVGNVVGLRQRLKWFENRPLMGKRIVVTRAREQASDLVKLLSDLGAECLEYPTIKVTPPEDRNPLDMALENLSEYDWIVFTSVNGVKFFFERLFEKGKDVRALHQLRTAAIGPATAKRLRDFGLNSDIVPESYRAESVVDAFENEEIKGKKILLPRAKEARPVLPVELRKMGAMVDEVTTYCTKAVRDNADVLVTQLKEGAIDIVTFTSSSTVRNFRSLLPPGDDALKNLMQGVTIASIGPVTADTAKELGFDVHISAESYTIPGLCEAIQQYYAPISA</sequence>
<keyword evidence="4 10" id="KW-0489">Methyltransferase</keyword>
<dbReference type="PROSITE" id="PS00840">
    <property type="entry name" value="SUMT_2"/>
    <property type="match status" value="1"/>
</dbReference>
<comment type="similarity">
    <text evidence="1 10">Belongs to the precorrin methyltransferase family.</text>
</comment>
<evidence type="ECO:0000256" key="8">
    <source>
        <dbReference type="ARBA" id="ARBA00025705"/>
    </source>
</evidence>
<evidence type="ECO:0000256" key="4">
    <source>
        <dbReference type="ARBA" id="ARBA00022603"/>
    </source>
</evidence>
<keyword evidence="14" id="KW-1185">Reference proteome</keyword>
<dbReference type="EC" id="2.1.1.107" evidence="2"/>
<dbReference type="NCBIfam" id="NF004790">
    <property type="entry name" value="PRK06136.1"/>
    <property type="match status" value="1"/>
</dbReference>
<dbReference type="InterPro" id="IPR014777">
    <property type="entry name" value="4pyrrole_Mease_sub1"/>
</dbReference>
<keyword evidence="7" id="KW-0627">Porphyrin biosynthesis</keyword>
<dbReference type="EMBL" id="CP061800">
    <property type="protein sequence ID" value="QTA92681.1"/>
    <property type="molecule type" value="Genomic_DNA"/>
</dbReference>
<evidence type="ECO:0000256" key="9">
    <source>
        <dbReference type="ARBA" id="ARBA00060548"/>
    </source>
</evidence>
<dbReference type="FunFam" id="3.30.950.10:FF:000001">
    <property type="entry name" value="Siroheme synthase"/>
    <property type="match status" value="1"/>
</dbReference>
<dbReference type="GO" id="GO:0004851">
    <property type="term" value="F:uroporphyrin-III C-methyltransferase activity"/>
    <property type="evidence" value="ECO:0007669"/>
    <property type="project" value="UniProtKB-EC"/>
</dbReference>
<keyword evidence="5 10" id="KW-0808">Transferase</keyword>
<protein>
    <recommendedName>
        <fullName evidence="2">uroporphyrinogen-III C-methyltransferase</fullName>
        <ecNumber evidence="2">2.1.1.107</ecNumber>
    </recommendedName>
</protein>
<proteinExistence type="inferred from homology"/>
<evidence type="ECO:0000256" key="7">
    <source>
        <dbReference type="ARBA" id="ARBA00023244"/>
    </source>
</evidence>
<reference evidence="13" key="1">
    <citation type="journal article" date="2021" name="Microb. Physiol.">
        <title>Proteogenomic Insights into the Physiology of Marine, Sulfate-Reducing, Filamentous Desulfonema limicola and Desulfonema magnum.</title>
        <authorList>
            <person name="Schnaars V."/>
            <person name="Wohlbrand L."/>
            <person name="Scheve S."/>
            <person name="Hinrichs C."/>
            <person name="Reinhardt R."/>
            <person name="Rabus R."/>
        </authorList>
    </citation>
    <scope>NUCLEOTIDE SEQUENCE</scope>
    <source>
        <strain evidence="13">4be13</strain>
    </source>
</reference>
<evidence type="ECO:0000256" key="1">
    <source>
        <dbReference type="ARBA" id="ARBA00005879"/>
    </source>
</evidence>
<comment type="pathway">
    <text evidence="8">Porphyrin-containing compound metabolism; siroheme biosynthesis; precorrin-2 from uroporphyrinogen III: step 1/1.</text>
</comment>
<dbReference type="FunFam" id="3.40.1010.10:FF:000001">
    <property type="entry name" value="Siroheme synthase"/>
    <property type="match status" value="1"/>
</dbReference>
<dbReference type="InterPro" id="IPR014776">
    <property type="entry name" value="4pyrrole_Mease_sub2"/>
</dbReference>
<dbReference type="SUPFAM" id="SSF69618">
    <property type="entry name" value="HemD-like"/>
    <property type="match status" value="1"/>
</dbReference>
<feature type="domain" description="Tetrapyrrole methylase" evidence="11">
    <location>
        <begin position="7"/>
        <end position="219"/>
    </location>
</feature>
<dbReference type="Gene3D" id="3.40.50.10090">
    <property type="match status" value="2"/>
</dbReference>
<dbReference type="GO" id="GO:0019354">
    <property type="term" value="P:siroheme biosynthetic process"/>
    <property type="evidence" value="ECO:0007669"/>
    <property type="project" value="InterPro"/>
</dbReference>
<evidence type="ECO:0000259" key="11">
    <source>
        <dbReference type="Pfam" id="PF00590"/>
    </source>
</evidence>
<dbReference type="FunFam" id="3.40.50.10090:FF:000001">
    <property type="entry name" value="Bifunctional uroporphyrinogen-III C-methyltransferase/uroporphyrinogen-III synthase"/>
    <property type="match status" value="1"/>
</dbReference>
<keyword evidence="6" id="KW-0949">S-adenosyl-L-methionine</keyword>
<dbReference type="Proteomes" id="UP000663722">
    <property type="component" value="Chromosome"/>
</dbReference>
<dbReference type="SUPFAM" id="SSF53790">
    <property type="entry name" value="Tetrapyrrole methylase"/>
    <property type="match status" value="1"/>
</dbReference>
<evidence type="ECO:0000256" key="10">
    <source>
        <dbReference type="RuleBase" id="RU003960"/>
    </source>
</evidence>
<organism evidence="13 14">
    <name type="scientific">Desulfonema magnum</name>
    <dbReference type="NCBI Taxonomy" id="45655"/>
    <lineage>
        <taxon>Bacteria</taxon>
        <taxon>Pseudomonadati</taxon>
        <taxon>Thermodesulfobacteriota</taxon>
        <taxon>Desulfobacteria</taxon>
        <taxon>Desulfobacterales</taxon>
        <taxon>Desulfococcaceae</taxon>
        <taxon>Desulfonema</taxon>
    </lineage>
</organism>
<dbReference type="PANTHER" id="PTHR45790:SF3">
    <property type="entry name" value="S-ADENOSYL-L-METHIONINE-DEPENDENT UROPORPHYRINOGEN III METHYLTRANSFERASE, CHLOROPLASTIC"/>
    <property type="match status" value="1"/>
</dbReference>
<dbReference type="GO" id="GO:0009236">
    <property type="term" value="P:cobalamin biosynthetic process"/>
    <property type="evidence" value="ECO:0007669"/>
    <property type="project" value="UniProtKB-KW"/>
</dbReference>
<evidence type="ECO:0000256" key="3">
    <source>
        <dbReference type="ARBA" id="ARBA00022573"/>
    </source>
</evidence>
<dbReference type="RefSeq" id="WP_207679941.1">
    <property type="nucleotide sequence ID" value="NZ_CP061800.1"/>
</dbReference>
<dbReference type="InterPro" id="IPR003043">
    <property type="entry name" value="Uropor_MeTrfase_CS"/>
</dbReference>
<dbReference type="GO" id="GO:0004852">
    <property type="term" value="F:uroporphyrinogen-III synthase activity"/>
    <property type="evidence" value="ECO:0007669"/>
    <property type="project" value="InterPro"/>
</dbReference>
<dbReference type="NCBIfam" id="TIGR01469">
    <property type="entry name" value="cobA_cysG_Cterm"/>
    <property type="match status" value="1"/>
</dbReference>
<dbReference type="InterPro" id="IPR035996">
    <property type="entry name" value="4pyrrol_Methylase_sf"/>
</dbReference>
<evidence type="ECO:0000256" key="5">
    <source>
        <dbReference type="ARBA" id="ARBA00022679"/>
    </source>
</evidence>
<dbReference type="GO" id="GO:0032259">
    <property type="term" value="P:methylation"/>
    <property type="evidence" value="ECO:0007669"/>
    <property type="project" value="UniProtKB-KW"/>
</dbReference>
<dbReference type="InterPro" id="IPR003754">
    <property type="entry name" value="4pyrrol_synth_uPrphyn_synth"/>
</dbReference>
<gene>
    <name evidence="13" type="primary">hemD</name>
    <name evidence="13" type="ORF">dnm_087680</name>
</gene>